<protein>
    <recommendedName>
        <fullName evidence="1">glutathione transferase</fullName>
        <ecNumber evidence="1">2.5.1.18</ecNumber>
    </recommendedName>
</protein>
<dbReference type="InterPro" id="IPR004046">
    <property type="entry name" value="GST_C"/>
</dbReference>
<sequence length="298" mass="33248">MRGGGHLTIDLIRTINRVKFTGSREHTSNVLSVATMPSYKLYYFNLRARAEPSRLILAAAGVDYEDVRIKRENWPAEKASGKFPLGQMPCLEVDGVMLAQSNAIARYLANEHGLAGKNNMEKARADMIVDTMGDLSPHLVKIIKEQDETKKDELKKEFTSKTLPACNTSLEKLLIQNNGGDGYFVGSELTWADLVFVNHVQRPLPGPSSVDAFPKLKALYEKVIALPKISEWIEKRPKTDIYETVLTHSDDVNWALPMFCGIVTGPVIQLSSVRSYSDKTLLQFSSRLYAVTKPLAAY</sequence>
<dbReference type="InterPro" id="IPR036282">
    <property type="entry name" value="Glutathione-S-Trfase_C_sf"/>
</dbReference>
<dbReference type="InterPro" id="IPR004045">
    <property type="entry name" value="Glutathione_S-Trfase_N"/>
</dbReference>
<name>A0ABM0LXC5_SACKO</name>
<dbReference type="SFLD" id="SFLDS00019">
    <property type="entry name" value="Glutathione_Transferase_(cytos"/>
    <property type="match status" value="1"/>
</dbReference>
<dbReference type="GeneID" id="102809579"/>
<evidence type="ECO:0000256" key="2">
    <source>
        <dbReference type="ARBA" id="ARBA00022679"/>
    </source>
</evidence>
<dbReference type="Pfam" id="PF14497">
    <property type="entry name" value="GST_C_3"/>
    <property type="match status" value="1"/>
</dbReference>
<dbReference type="InterPro" id="IPR040079">
    <property type="entry name" value="Glutathione_S-Trfase"/>
</dbReference>
<dbReference type="Pfam" id="PF02798">
    <property type="entry name" value="GST_N"/>
    <property type="match status" value="1"/>
</dbReference>
<accession>A0ABM0LXC5</accession>
<evidence type="ECO:0000313" key="6">
    <source>
        <dbReference type="Proteomes" id="UP000694865"/>
    </source>
</evidence>
<dbReference type="PANTHER" id="PTHR11571">
    <property type="entry name" value="GLUTATHIONE S-TRANSFERASE"/>
    <property type="match status" value="1"/>
</dbReference>
<proteinExistence type="predicted"/>
<dbReference type="PROSITE" id="PS50404">
    <property type="entry name" value="GST_NTER"/>
    <property type="match status" value="1"/>
</dbReference>
<evidence type="ECO:0000256" key="1">
    <source>
        <dbReference type="ARBA" id="ARBA00012452"/>
    </source>
</evidence>
<dbReference type="CDD" id="cd03192">
    <property type="entry name" value="GST_C_Sigma_like"/>
    <property type="match status" value="1"/>
</dbReference>
<dbReference type="SFLD" id="SFLDG01205">
    <property type="entry name" value="AMPS.1"/>
    <property type="match status" value="1"/>
</dbReference>
<dbReference type="Proteomes" id="UP000694865">
    <property type="component" value="Unplaced"/>
</dbReference>
<feature type="domain" description="GST C-terminal" evidence="5">
    <location>
        <begin position="118"/>
        <end position="241"/>
    </location>
</feature>
<dbReference type="Gene3D" id="3.40.30.10">
    <property type="entry name" value="Glutaredoxin"/>
    <property type="match status" value="1"/>
</dbReference>
<evidence type="ECO:0000256" key="3">
    <source>
        <dbReference type="ARBA" id="ARBA00047960"/>
    </source>
</evidence>
<dbReference type="PANTHER" id="PTHR11571:SF224">
    <property type="entry name" value="HEMATOPOIETIC PROSTAGLANDIN D SYNTHASE"/>
    <property type="match status" value="1"/>
</dbReference>
<dbReference type="EC" id="2.5.1.18" evidence="1"/>
<dbReference type="CDD" id="cd03039">
    <property type="entry name" value="GST_N_Sigma_like"/>
    <property type="match status" value="1"/>
</dbReference>
<dbReference type="Gene3D" id="1.20.1050.10">
    <property type="match status" value="1"/>
</dbReference>
<reference evidence="7" key="1">
    <citation type="submission" date="2025-08" db="UniProtKB">
        <authorList>
            <consortium name="RefSeq"/>
        </authorList>
    </citation>
    <scope>IDENTIFICATION</scope>
    <source>
        <tissue evidence="7">Testes</tissue>
    </source>
</reference>
<dbReference type="InterPro" id="IPR050213">
    <property type="entry name" value="GST_superfamily"/>
</dbReference>
<dbReference type="InterPro" id="IPR036249">
    <property type="entry name" value="Thioredoxin-like_sf"/>
</dbReference>
<organism evidence="6 7">
    <name type="scientific">Saccoglossus kowalevskii</name>
    <name type="common">Acorn worm</name>
    <dbReference type="NCBI Taxonomy" id="10224"/>
    <lineage>
        <taxon>Eukaryota</taxon>
        <taxon>Metazoa</taxon>
        <taxon>Hemichordata</taxon>
        <taxon>Enteropneusta</taxon>
        <taxon>Harrimaniidae</taxon>
        <taxon>Saccoglossus</taxon>
    </lineage>
</organism>
<evidence type="ECO:0000259" key="5">
    <source>
        <dbReference type="PROSITE" id="PS50405"/>
    </source>
</evidence>
<comment type="catalytic activity">
    <reaction evidence="3">
        <text>RX + glutathione = an S-substituted glutathione + a halide anion + H(+)</text>
        <dbReference type="Rhea" id="RHEA:16437"/>
        <dbReference type="ChEBI" id="CHEBI:15378"/>
        <dbReference type="ChEBI" id="CHEBI:16042"/>
        <dbReference type="ChEBI" id="CHEBI:17792"/>
        <dbReference type="ChEBI" id="CHEBI:57925"/>
        <dbReference type="ChEBI" id="CHEBI:90779"/>
        <dbReference type="EC" id="2.5.1.18"/>
    </reaction>
</comment>
<feature type="domain" description="GST N-terminal" evidence="4">
    <location>
        <begin position="37"/>
        <end position="116"/>
    </location>
</feature>
<evidence type="ECO:0000313" key="7">
    <source>
        <dbReference type="RefSeq" id="XP_006812416.1"/>
    </source>
</evidence>
<keyword evidence="6" id="KW-1185">Reference proteome</keyword>
<dbReference type="PROSITE" id="PS50405">
    <property type="entry name" value="GST_CTER"/>
    <property type="match status" value="1"/>
</dbReference>
<dbReference type="SFLD" id="SFLDG00363">
    <property type="entry name" value="AMPS_(cytGST):_Alpha-__Mu-__Pi"/>
    <property type="match status" value="1"/>
</dbReference>
<dbReference type="InterPro" id="IPR010987">
    <property type="entry name" value="Glutathione-S-Trfase_C-like"/>
</dbReference>
<evidence type="ECO:0000259" key="4">
    <source>
        <dbReference type="PROSITE" id="PS50404"/>
    </source>
</evidence>
<gene>
    <name evidence="7" type="primary">LOC102809579</name>
</gene>
<dbReference type="SUPFAM" id="SSF47616">
    <property type="entry name" value="GST C-terminal domain-like"/>
    <property type="match status" value="1"/>
</dbReference>
<dbReference type="SUPFAM" id="SSF52833">
    <property type="entry name" value="Thioredoxin-like"/>
    <property type="match status" value="1"/>
</dbReference>
<dbReference type="RefSeq" id="XP_006812416.1">
    <property type="nucleotide sequence ID" value="XM_006812353.1"/>
</dbReference>
<keyword evidence="2" id="KW-0808">Transferase</keyword>